<dbReference type="EMBL" id="AMQN01000860">
    <property type="status" value="NOT_ANNOTATED_CDS"/>
    <property type="molecule type" value="Genomic_DNA"/>
</dbReference>
<evidence type="ECO:0000256" key="4">
    <source>
        <dbReference type="SAM" id="SignalP"/>
    </source>
</evidence>
<dbReference type="InterPro" id="IPR036383">
    <property type="entry name" value="TSP1_rpt_sf"/>
</dbReference>
<reference evidence="5 7" key="2">
    <citation type="journal article" date="2013" name="Nature">
        <title>Insights into bilaterian evolution from three spiralian genomes.</title>
        <authorList>
            <person name="Simakov O."/>
            <person name="Marletaz F."/>
            <person name="Cho S.J."/>
            <person name="Edsinger-Gonzales E."/>
            <person name="Havlak P."/>
            <person name="Hellsten U."/>
            <person name="Kuo D.H."/>
            <person name="Larsson T."/>
            <person name="Lv J."/>
            <person name="Arendt D."/>
            <person name="Savage R."/>
            <person name="Osoegawa K."/>
            <person name="de Jong P."/>
            <person name="Grimwood J."/>
            <person name="Chapman J.A."/>
            <person name="Shapiro H."/>
            <person name="Aerts A."/>
            <person name="Otillar R.P."/>
            <person name="Terry A.Y."/>
            <person name="Boore J.L."/>
            <person name="Grigoriev I.V."/>
            <person name="Lindberg D.R."/>
            <person name="Seaver E.C."/>
            <person name="Weisblat D.A."/>
            <person name="Putnam N.H."/>
            <person name="Rokhsar D.S."/>
        </authorList>
    </citation>
    <scope>NUCLEOTIDE SEQUENCE</scope>
    <source>
        <strain evidence="5 7">I ESC-2004</strain>
    </source>
</reference>
<feature type="signal peptide" evidence="4">
    <location>
        <begin position="1"/>
        <end position="23"/>
    </location>
</feature>
<protein>
    <submittedName>
        <fullName evidence="5 6">Uncharacterized protein</fullName>
    </submittedName>
</protein>
<dbReference type="PANTHER" id="PTHR22906:SF46">
    <property type="entry name" value="HEMICENTIN-1-LIKE"/>
    <property type="match status" value="1"/>
</dbReference>
<organism evidence="5">
    <name type="scientific">Capitella teleta</name>
    <name type="common">Polychaete worm</name>
    <dbReference type="NCBI Taxonomy" id="283909"/>
    <lineage>
        <taxon>Eukaryota</taxon>
        <taxon>Metazoa</taxon>
        <taxon>Spiralia</taxon>
        <taxon>Lophotrochozoa</taxon>
        <taxon>Annelida</taxon>
        <taxon>Polychaeta</taxon>
        <taxon>Sedentaria</taxon>
        <taxon>Scolecida</taxon>
        <taxon>Capitellidae</taxon>
        <taxon>Capitella</taxon>
    </lineage>
</organism>
<feature type="chain" id="PRO_5008788478" evidence="4">
    <location>
        <begin position="24"/>
        <end position="316"/>
    </location>
</feature>
<reference evidence="7" key="1">
    <citation type="submission" date="2012-12" db="EMBL/GenBank/DDBJ databases">
        <authorList>
            <person name="Hellsten U."/>
            <person name="Grimwood J."/>
            <person name="Chapman J.A."/>
            <person name="Shapiro H."/>
            <person name="Aerts A."/>
            <person name="Otillar R.P."/>
            <person name="Terry A.Y."/>
            <person name="Boore J.L."/>
            <person name="Simakov O."/>
            <person name="Marletaz F."/>
            <person name="Cho S.-J."/>
            <person name="Edsinger-Gonzales E."/>
            <person name="Havlak P."/>
            <person name="Kuo D.-H."/>
            <person name="Larsson T."/>
            <person name="Lv J."/>
            <person name="Arendt D."/>
            <person name="Savage R."/>
            <person name="Osoegawa K."/>
            <person name="de Jong P."/>
            <person name="Lindberg D.R."/>
            <person name="Seaver E.C."/>
            <person name="Weisblat D.A."/>
            <person name="Putnam N.H."/>
            <person name="Grigoriev I.V."/>
            <person name="Rokhsar D.S."/>
        </authorList>
    </citation>
    <scope>NUCLEOTIDE SEQUENCE</scope>
    <source>
        <strain evidence="7">I ESC-2004</strain>
    </source>
</reference>
<dbReference type="SUPFAM" id="SSF82895">
    <property type="entry name" value="TSP-1 type 1 repeat"/>
    <property type="match status" value="1"/>
</dbReference>
<dbReference type="HOGENOM" id="CLU_880662_0_0_1"/>
<evidence type="ECO:0000256" key="3">
    <source>
        <dbReference type="SAM" id="MobiDB-lite"/>
    </source>
</evidence>
<evidence type="ECO:0000313" key="5">
    <source>
        <dbReference type="EMBL" id="ELU11464.1"/>
    </source>
</evidence>
<feature type="region of interest" description="Disordered" evidence="3">
    <location>
        <begin position="24"/>
        <end position="108"/>
    </location>
</feature>
<dbReference type="FunFam" id="2.20.100.10:FF:000001">
    <property type="entry name" value="semaphorin-5A isoform X1"/>
    <property type="match status" value="1"/>
</dbReference>
<keyword evidence="4" id="KW-0732">Signal</keyword>
<reference evidence="6" key="3">
    <citation type="submission" date="2015-06" db="UniProtKB">
        <authorList>
            <consortium name="EnsemblMetazoa"/>
        </authorList>
    </citation>
    <scope>IDENTIFICATION</scope>
</reference>
<dbReference type="InterPro" id="IPR052065">
    <property type="entry name" value="Compl_asym_regulator"/>
</dbReference>
<sequence length="316" mass="34874">MRRLLALGLLFILAVSFLGGVRAPDSKEEEAPETSIATSGHASQTTRSTQIATDPLPVSTPATQDANTHLVIKETTIDARDPSQTTPIPSTNQEEQLNSTESHTPASEVEDYATDNVTKANFTLSWETWNPWTSCYASQRSAEYERMRMKLCSVSEVSKERDLNESCPYSLIAKIEEREIDLRYDVQVEECTPDLDGVWVNWTTWSTCSASCDKGTTSRQRICVGQSGQGRECEGQATQYDFCERAQCPSGATSVSSRREELLPTMTFTESDSYTSNICVSSTAIVITLLPFTIFLVLDVVSLCRCITLANKGLKA</sequence>
<proteinExistence type="predicted"/>
<dbReference type="EnsemblMetazoa" id="CapteT193870">
    <property type="protein sequence ID" value="CapteP193870"/>
    <property type="gene ID" value="CapteG193870"/>
</dbReference>
<evidence type="ECO:0000313" key="6">
    <source>
        <dbReference type="EnsemblMetazoa" id="CapteP193870"/>
    </source>
</evidence>
<evidence type="ECO:0000256" key="1">
    <source>
        <dbReference type="ARBA" id="ARBA00022737"/>
    </source>
</evidence>
<dbReference type="STRING" id="283909.R7UYP9"/>
<feature type="compositionally biased region" description="Polar residues" evidence="3">
    <location>
        <begin position="82"/>
        <end position="105"/>
    </location>
</feature>
<dbReference type="Pfam" id="PF00090">
    <property type="entry name" value="TSP_1"/>
    <property type="match status" value="1"/>
</dbReference>
<dbReference type="PANTHER" id="PTHR22906">
    <property type="entry name" value="PROPERDIN"/>
    <property type="match status" value="1"/>
</dbReference>
<dbReference type="PROSITE" id="PS50092">
    <property type="entry name" value="TSP1"/>
    <property type="match status" value="1"/>
</dbReference>
<keyword evidence="2" id="KW-1015">Disulfide bond</keyword>
<feature type="compositionally biased region" description="Basic and acidic residues" evidence="3">
    <location>
        <begin position="71"/>
        <end position="81"/>
    </location>
</feature>
<dbReference type="Gene3D" id="2.20.100.10">
    <property type="entry name" value="Thrombospondin type-1 (TSP1) repeat"/>
    <property type="match status" value="1"/>
</dbReference>
<evidence type="ECO:0000313" key="7">
    <source>
        <dbReference type="Proteomes" id="UP000014760"/>
    </source>
</evidence>
<gene>
    <name evidence="5" type="ORF">CAPTEDRAFT_193870</name>
</gene>
<dbReference type="InterPro" id="IPR000884">
    <property type="entry name" value="TSP1_rpt"/>
</dbReference>
<keyword evidence="7" id="KW-1185">Reference proteome</keyword>
<feature type="compositionally biased region" description="Polar residues" evidence="3">
    <location>
        <begin position="35"/>
        <end position="52"/>
    </location>
</feature>
<keyword evidence="1" id="KW-0677">Repeat</keyword>
<dbReference type="SMART" id="SM00209">
    <property type="entry name" value="TSP1"/>
    <property type="match status" value="1"/>
</dbReference>
<name>R7UYP9_CAPTE</name>
<accession>R7UYP9</accession>
<dbReference type="Proteomes" id="UP000014760">
    <property type="component" value="Unassembled WGS sequence"/>
</dbReference>
<evidence type="ECO:0000256" key="2">
    <source>
        <dbReference type="ARBA" id="ARBA00023157"/>
    </source>
</evidence>
<dbReference type="AlphaFoldDB" id="R7UYP9"/>
<dbReference type="OrthoDB" id="446173at2759"/>
<dbReference type="EMBL" id="KB296703">
    <property type="protein sequence ID" value="ELU11464.1"/>
    <property type="molecule type" value="Genomic_DNA"/>
</dbReference>